<dbReference type="Pfam" id="PF13489">
    <property type="entry name" value="Methyltransf_23"/>
    <property type="match status" value="1"/>
</dbReference>
<evidence type="ECO:0000256" key="1">
    <source>
        <dbReference type="ARBA" id="ARBA00022679"/>
    </source>
</evidence>
<dbReference type="EC" id="2.1.1.64" evidence="2"/>
<dbReference type="EC" id="2.1.1.222" evidence="2"/>
<comment type="caution">
    <text evidence="2">The sequence shown here is derived from an EMBL/GenBank/DDBJ whole genome shotgun (WGS) entry which is preliminary data.</text>
</comment>
<dbReference type="GO" id="GO:0032259">
    <property type="term" value="P:methylation"/>
    <property type="evidence" value="ECO:0007669"/>
    <property type="project" value="UniProtKB-KW"/>
</dbReference>
<accession>A0ABV8PKF2</accession>
<keyword evidence="2" id="KW-0489">Methyltransferase</keyword>
<dbReference type="GO" id="GO:0061542">
    <property type="term" value="F:3-demethylubiquinol 3-O-methyltransferase activity"/>
    <property type="evidence" value="ECO:0007669"/>
    <property type="project" value="UniProtKB-EC"/>
</dbReference>
<gene>
    <name evidence="2" type="ORF">ACFOWS_06215</name>
</gene>
<dbReference type="Gene3D" id="3.40.50.150">
    <property type="entry name" value="Vaccinia Virus protein VP39"/>
    <property type="match status" value="1"/>
</dbReference>
<protein>
    <submittedName>
        <fullName evidence="2">Class I SAM-dependent methyltransferase</fullName>
        <ecNumber evidence="2">2.1.1.222</ecNumber>
        <ecNumber evidence="2">2.1.1.64</ecNumber>
    </submittedName>
</protein>
<dbReference type="SUPFAM" id="SSF53335">
    <property type="entry name" value="S-adenosyl-L-methionine-dependent methyltransferases"/>
    <property type="match status" value="1"/>
</dbReference>
<dbReference type="CDD" id="cd02440">
    <property type="entry name" value="AdoMet_MTases"/>
    <property type="match status" value="1"/>
</dbReference>
<evidence type="ECO:0000313" key="3">
    <source>
        <dbReference type="Proteomes" id="UP001595841"/>
    </source>
</evidence>
<dbReference type="PANTHER" id="PTHR43861:SF3">
    <property type="entry name" value="PUTATIVE (AFU_ORTHOLOGUE AFUA_2G14390)-RELATED"/>
    <property type="match status" value="1"/>
</dbReference>
<name>A0ABV8PKF2_9FLAO</name>
<dbReference type="Proteomes" id="UP001595841">
    <property type="component" value="Unassembled WGS sequence"/>
</dbReference>
<evidence type="ECO:0000313" key="2">
    <source>
        <dbReference type="EMBL" id="MFC4219716.1"/>
    </source>
</evidence>
<keyword evidence="1 2" id="KW-0808">Transferase</keyword>
<dbReference type="EMBL" id="JBHSCL010000004">
    <property type="protein sequence ID" value="MFC4219716.1"/>
    <property type="molecule type" value="Genomic_DNA"/>
</dbReference>
<dbReference type="PANTHER" id="PTHR43861">
    <property type="entry name" value="TRANS-ACONITATE 2-METHYLTRANSFERASE-RELATED"/>
    <property type="match status" value="1"/>
</dbReference>
<dbReference type="RefSeq" id="WP_379763077.1">
    <property type="nucleotide sequence ID" value="NZ_JBHSCL010000004.1"/>
</dbReference>
<dbReference type="InterPro" id="IPR029063">
    <property type="entry name" value="SAM-dependent_MTases_sf"/>
</dbReference>
<keyword evidence="3" id="KW-1185">Reference proteome</keyword>
<organism evidence="2 3">
    <name type="scientific">Flagellimonas marina</name>
    <dbReference type="NCBI Taxonomy" id="1775168"/>
    <lineage>
        <taxon>Bacteria</taxon>
        <taxon>Pseudomonadati</taxon>
        <taxon>Bacteroidota</taxon>
        <taxon>Flavobacteriia</taxon>
        <taxon>Flavobacteriales</taxon>
        <taxon>Flavobacteriaceae</taxon>
        <taxon>Flagellimonas</taxon>
    </lineage>
</organism>
<sequence length="221" mass="25022">MKKEIINSWEKNASEWIKTVQSNAIPSRKFTNPAILETLKTLEGQKIVDVGCGEGWLTREMEKMGWEATGVDAIETLIQEAKNKGPEAYHVLTFEAIVAGTPIPNGPFDAAIFNFCLYLKEDLVPLLENTLKHISEKGSIIIQTLHPYFLIQNELAYQSQWLSDSWKGLPGNFEDGHSWYARTLEDWITELNCIEGIQFSLKEIVNDAKKPVSLLIKITKL</sequence>
<dbReference type="GO" id="GO:0102208">
    <property type="term" value="F:2-polyprenyl-6-hydroxyphenol methylase activity"/>
    <property type="evidence" value="ECO:0007669"/>
    <property type="project" value="UniProtKB-EC"/>
</dbReference>
<proteinExistence type="predicted"/>
<reference evidence="3" key="1">
    <citation type="journal article" date="2019" name="Int. J. Syst. Evol. Microbiol.">
        <title>The Global Catalogue of Microorganisms (GCM) 10K type strain sequencing project: providing services to taxonomists for standard genome sequencing and annotation.</title>
        <authorList>
            <consortium name="The Broad Institute Genomics Platform"/>
            <consortium name="The Broad Institute Genome Sequencing Center for Infectious Disease"/>
            <person name="Wu L."/>
            <person name="Ma J."/>
        </authorList>
    </citation>
    <scope>NUCLEOTIDE SEQUENCE [LARGE SCALE GENOMIC DNA]</scope>
    <source>
        <strain evidence="3">CGMCC 1.15774</strain>
    </source>
</reference>